<feature type="region of interest" description="Disordered" evidence="1">
    <location>
        <begin position="253"/>
        <end position="405"/>
    </location>
</feature>
<feature type="compositionally biased region" description="Basic residues" evidence="1">
    <location>
        <begin position="190"/>
        <end position="209"/>
    </location>
</feature>
<gene>
    <name evidence="2" type="ORF">AVDCRST_MAG35-2611</name>
</gene>
<name>A0A6J4Q2B5_9ACTN</name>
<feature type="region of interest" description="Disordered" evidence="1">
    <location>
        <begin position="1"/>
        <end position="230"/>
    </location>
</feature>
<feature type="non-terminal residue" evidence="2">
    <location>
        <position position="405"/>
    </location>
</feature>
<proteinExistence type="predicted"/>
<feature type="compositionally biased region" description="Basic residues" evidence="1">
    <location>
        <begin position="19"/>
        <end position="32"/>
    </location>
</feature>
<dbReference type="EMBL" id="CADCUY010000521">
    <property type="protein sequence ID" value="CAA9431077.1"/>
    <property type="molecule type" value="Genomic_DNA"/>
</dbReference>
<dbReference type="AlphaFoldDB" id="A0A6J4Q2B5"/>
<feature type="compositionally biased region" description="Low complexity" evidence="1">
    <location>
        <begin position="95"/>
        <end position="124"/>
    </location>
</feature>
<feature type="compositionally biased region" description="Basic residues" evidence="1">
    <location>
        <begin position="49"/>
        <end position="63"/>
    </location>
</feature>
<sequence length="405" mass="43678">AAHRAPLHPRAAGGAERLHRAHRRPGAHHRAARDHVLRPGHDRAGLRPAARRRLHDRGLHRLAVRAAGLGRGPRPVGGQPVRHLRRARRRRRPARAPGRAALGPRLRPPGGHGRAVGPPLGLGPHRARLPGRRPGAPGPAPAADPRRAGRGRPRRRPAHGGRGGRRLRHRRARNQLVVDGGRRVHDPVRPRGRARLPPRGRRPRARGGRRGVAGVPRALDRHGARGGTAAVDRPDLAGLRLAPAHRARRPLLRHVLDGARRGRARRGPAGVEPGAERPGRRPHLEPGGAVAGDVQPQPAQGRRVAVPAVGDRRRARPAGGGPRLHRAGAPLGAGEQRLPRRGSGEPRLPRDRRRPARERAGRLHPAALVLRHDLRLGAGPAADARRHRPRRGAPGARRPDAPPGL</sequence>
<feature type="compositionally biased region" description="Basic residues" evidence="1">
    <location>
        <begin position="148"/>
        <end position="173"/>
    </location>
</feature>
<feature type="compositionally biased region" description="Basic and acidic residues" evidence="1">
    <location>
        <begin position="180"/>
        <end position="189"/>
    </location>
</feature>
<reference evidence="2" key="1">
    <citation type="submission" date="2020-02" db="EMBL/GenBank/DDBJ databases">
        <authorList>
            <person name="Meier V. D."/>
        </authorList>
    </citation>
    <scope>NUCLEOTIDE SEQUENCE</scope>
    <source>
        <strain evidence="2">AVDCRST_MAG35</strain>
    </source>
</reference>
<evidence type="ECO:0000313" key="2">
    <source>
        <dbReference type="EMBL" id="CAA9431077.1"/>
    </source>
</evidence>
<feature type="compositionally biased region" description="Basic and acidic residues" evidence="1">
    <location>
        <begin position="274"/>
        <end position="284"/>
    </location>
</feature>
<organism evidence="2">
    <name type="scientific">uncultured Quadrisphaera sp</name>
    <dbReference type="NCBI Taxonomy" id="904978"/>
    <lineage>
        <taxon>Bacteria</taxon>
        <taxon>Bacillati</taxon>
        <taxon>Actinomycetota</taxon>
        <taxon>Actinomycetes</taxon>
        <taxon>Kineosporiales</taxon>
        <taxon>Kineosporiaceae</taxon>
        <taxon>Quadrisphaera</taxon>
        <taxon>environmental samples</taxon>
    </lineage>
</organism>
<feature type="compositionally biased region" description="Basic residues" evidence="1">
    <location>
        <begin position="82"/>
        <end position="94"/>
    </location>
</feature>
<feature type="non-terminal residue" evidence="2">
    <location>
        <position position="1"/>
    </location>
</feature>
<feature type="compositionally biased region" description="Basic and acidic residues" evidence="1">
    <location>
        <begin position="33"/>
        <end position="45"/>
    </location>
</feature>
<protein>
    <submittedName>
        <fullName evidence="2">Uncharacterized protein</fullName>
    </submittedName>
</protein>
<feature type="compositionally biased region" description="Low complexity" evidence="1">
    <location>
        <begin position="64"/>
        <end position="81"/>
    </location>
</feature>
<accession>A0A6J4Q2B5</accession>
<evidence type="ECO:0000256" key="1">
    <source>
        <dbReference type="SAM" id="MobiDB-lite"/>
    </source>
</evidence>